<dbReference type="Pfam" id="PF13424">
    <property type="entry name" value="TPR_12"/>
    <property type="match status" value="1"/>
</dbReference>
<proteinExistence type="predicted"/>
<dbReference type="SUPFAM" id="SSF48452">
    <property type="entry name" value="TPR-like"/>
    <property type="match status" value="1"/>
</dbReference>
<dbReference type="PANTHER" id="PTHR47691">
    <property type="entry name" value="REGULATOR-RELATED"/>
    <property type="match status" value="1"/>
</dbReference>
<dbReference type="InterPro" id="IPR019734">
    <property type="entry name" value="TPR_rpt"/>
</dbReference>
<feature type="compositionally biased region" description="Low complexity" evidence="2">
    <location>
        <begin position="650"/>
        <end position="671"/>
    </location>
</feature>
<dbReference type="PANTHER" id="PTHR47691:SF3">
    <property type="entry name" value="HTH-TYPE TRANSCRIPTIONAL REGULATOR RV0890C-RELATED"/>
    <property type="match status" value="1"/>
</dbReference>
<feature type="region of interest" description="Disordered" evidence="2">
    <location>
        <begin position="619"/>
        <end position="696"/>
    </location>
</feature>
<feature type="region of interest" description="Disordered" evidence="2">
    <location>
        <begin position="319"/>
        <end position="344"/>
    </location>
</feature>
<feature type="compositionally biased region" description="Polar residues" evidence="2">
    <location>
        <begin position="673"/>
        <end position="696"/>
    </location>
</feature>
<dbReference type="SUPFAM" id="SSF52540">
    <property type="entry name" value="P-loop containing nucleoside triphosphate hydrolases"/>
    <property type="match status" value="1"/>
</dbReference>
<evidence type="ECO:0000256" key="1">
    <source>
        <dbReference type="PROSITE-ProRule" id="PRU00339"/>
    </source>
</evidence>
<feature type="repeat" description="TPR" evidence="1">
    <location>
        <begin position="567"/>
        <end position="600"/>
    </location>
</feature>
<dbReference type="PROSITE" id="PS50005">
    <property type="entry name" value="TPR"/>
    <property type="match status" value="1"/>
</dbReference>
<evidence type="ECO:0000313" key="4">
    <source>
        <dbReference type="EMBL" id="CAA9543265.1"/>
    </source>
</evidence>
<reference evidence="4" key="1">
    <citation type="submission" date="2020-02" db="EMBL/GenBank/DDBJ databases">
        <authorList>
            <person name="Meier V. D."/>
        </authorList>
    </citation>
    <scope>NUCLEOTIDE SEQUENCE</scope>
    <source>
        <strain evidence="4">AVDCRST_MAG59</strain>
    </source>
</reference>
<dbReference type="SMART" id="SM00382">
    <property type="entry name" value="AAA"/>
    <property type="match status" value="1"/>
</dbReference>
<keyword evidence="1" id="KW-0802">TPR repeat</keyword>
<gene>
    <name evidence="4" type="ORF">AVDCRST_MAG59-1040</name>
</gene>
<dbReference type="SMART" id="SM00028">
    <property type="entry name" value="TPR"/>
    <property type="match status" value="3"/>
</dbReference>
<dbReference type="Pfam" id="PF00931">
    <property type="entry name" value="NB-ARC"/>
    <property type="match status" value="1"/>
</dbReference>
<protein>
    <recommendedName>
        <fullName evidence="3">AAA+ ATPase domain-containing protein</fullName>
    </recommendedName>
</protein>
<dbReference type="Gene3D" id="1.25.40.10">
    <property type="entry name" value="Tetratricopeptide repeat domain"/>
    <property type="match status" value="1"/>
</dbReference>
<dbReference type="GO" id="GO:0043531">
    <property type="term" value="F:ADP binding"/>
    <property type="evidence" value="ECO:0007669"/>
    <property type="project" value="InterPro"/>
</dbReference>
<name>A0A6J4U7Q6_9BACT</name>
<dbReference type="EMBL" id="CADCWF010000059">
    <property type="protein sequence ID" value="CAA9543265.1"/>
    <property type="molecule type" value="Genomic_DNA"/>
</dbReference>
<dbReference type="Gene3D" id="3.40.50.300">
    <property type="entry name" value="P-loop containing nucleotide triphosphate hydrolases"/>
    <property type="match status" value="1"/>
</dbReference>
<organism evidence="4">
    <name type="scientific">uncultured Thermomicrobiales bacterium</name>
    <dbReference type="NCBI Taxonomy" id="1645740"/>
    <lineage>
        <taxon>Bacteria</taxon>
        <taxon>Pseudomonadati</taxon>
        <taxon>Thermomicrobiota</taxon>
        <taxon>Thermomicrobia</taxon>
        <taxon>Thermomicrobiales</taxon>
        <taxon>environmental samples</taxon>
    </lineage>
</organism>
<dbReference type="InterPro" id="IPR003593">
    <property type="entry name" value="AAA+_ATPase"/>
</dbReference>
<dbReference type="Pfam" id="PF13176">
    <property type="entry name" value="TPR_7"/>
    <property type="match status" value="1"/>
</dbReference>
<evidence type="ECO:0000259" key="3">
    <source>
        <dbReference type="SMART" id="SM00382"/>
    </source>
</evidence>
<feature type="region of interest" description="Disordered" evidence="2">
    <location>
        <begin position="1"/>
        <end position="38"/>
    </location>
</feature>
<dbReference type="InterPro" id="IPR011990">
    <property type="entry name" value="TPR-like_helical_dom_sf"/>
</dbReference>
<dbReference type="InterPro" id="IPR002182">
    <property type="entry name" value="NB-ARC"/>
</dbReference>
<dbReference type="AlphaFoldDB" id="A0A6J4U7Q6"/>
<sequence>MSQPVAAETNEASPSLWLPGPGAGGARPSQMPASPNPLIGREGDLAAVRTLLARDGVRLVTLTGPGGVGKTRLALAVAASAEEAFADGAAFVSLAPVQDAALAPAAIAAALEVQESGDQSLADDLIARLRDDRFLLVLDNFERLPDAAPLVADLLRGCPRLTVLVTSRRRLRLSGEHEIPVPPLPLADLDRPSTVEELAGVPSVRLFVERAQAAAAGFALTEANGRQIAEICRHLDGLPLAIELAAPRTRILSPAALLARLANRLQLLTGGPRDAPERLQTMRQAIAWSYDLLDPDHQTLLRHLAVFVGGFPLDAAEAVTSRRADEPASREEGRTHPPASRLAGSPTAFDLLSVLVEESLVQVADGADGERRFGMLETVREYALEQLVGAGEAEPARRRHASWCLGLTGHHDWAAELPSAQLDRLQAEHDNLRAALSWSIEHEPETALRLVGDSWRFWNERGYWSEGRGWVSRALAVCPEAPPDLRAAALAGAGALAINQGDYPEARRLLEAILPLAEQAGDESRAARTIRSLGIVASNQNDLDGAETLFAEALARLRPLGHPGVVGKCLTDLGLVAERRGDYARAIAFYEEALPLSRSSGDRTFVAIVLSNLGGPCSAPTTGDAARRCSRRHWTNPGRSAIGTGWRSISTTSPTASSAAATSPAPGSATGRASPSLTTLGHATSPPASSTAWRTC</sequence>
<feature type="domain" description="AAA+ ATPase" evidence="3">
    <location>
        <begin position="56"/>
        <end position="203"/>
    </location>
</feature>
<accession>A0A6J4U7Q6</accession>
<evidence type="ECO:0000256" key="2">
    <source>
        <dbReference type="SAM" id="MobiDB-lite"/>
    </source>
</evidence>
<dbReference type="InterPro" id="IPR027417">
    <property type="entry name" value="P-loop_NTPase"/>
</dbReference>
<dbReference type="PRINTS" id="PR00364">
    <property type="entry name" value="DISEASERSIST"/>
</dbReference>
<feature type="compositionally biased region" description="Basic and acidic residues" evidence="2">
    <location>
        <begin position="320"/>
        <end position="335"/>
    </location>
</feature>